<reference evidence="1 2" key="1">
    <citation type="submission" date="2021-11" db="EMBL/GenBank/DDBJ databases">
        <title>Genomic of Niabella pedocola.</title>
        <authorList>
            <person name="Wu T."/>
        </authorList>
    </citation>
    <scope>NUCLEOTIDE SEQUENCE [LARGE SCALE GENOMIC DNA]</scope>
    <source>
        <strain evidence="1 2">JCM 31011</strain>
    </source>
</reference>
<gene>
    <name evidence="1" type="ORF">LQ567_04840</name>
</gene>
<protein>
    <submittedName>
        <fullName evidence="1">Uncharacterized protein</fullName>
    </submittedName>
</protein>
<name>A0ABS8PLU9_9BACT</name>
<dbReference type="EMBL" id="JAJNEC010000004">
    <property type="protein sequence ID" value="MCD2422077.1"/>
    <property type="molecule type" value="Genomic_DNA"/>
</dbReference>
<keyword evidence="2" id="KW-1185">Reference proteome</keyword>
<dbReference type="Proteomes" id="UP001199816">
    <property type="component" value="Unassembled WGS sequence"/>
</dbReference>
<evidence type="ECO:0000313" key="2">
    <source>
        <dbReference type="Proteomes" id="UP001199816"/>
    </source>
</evidence>
<accession>A0ABS8PLU9</accession>
<comment type="caution">
    <text evidence="1">The sequence shown here is derived from an EMBL/GenBank/DDBJ whole genome shotgun (WGS) entry which is preliminary data.</text>
</comment>
<proteinExistence type="predicted"/>
<sequence length="365" mass="41259">MKPIAPLLLLLLCLCHCTKQHEKNTAGLTAFRSYTEKGSRTLRLADSIDRSKEFPPPPSPFPADLEERIGEIVKPAQERLQAVFSKDETGMYKAYLRDIERFKELKSPEESGKALEHIKATYYTFIKAAWKKAAINEKEYQLKIINALPENLKKNIVFDPEFLGFKISGGARKPDQDPPPPPPPAPEPLKCVDGKATIFEVPYTERIVGASATTMLEQGRALFVTSLSFPPGGIAWARNLAGTDVTIPGTFADDKRLIRIKKQFEWRTAATAISGGWVSVAETGYQSHWWNWDFSIKVVAPVIWFSEFKATWDLGYEELVEKRYLLNIRYGFATYTSARTLPIAVANGWSLLTIRKWELCEEEPQ</sequence>
<organism evidence="1 2">
    <name type="scientific">Niabella pedocola</name>
    <dbReference type="NCBI Taxonomy" id="1752077"/>
    <lineage>
        <taxon>Bacteria</taxon>
        <taxon>Pseudomonadati</taxon>
        <taxon>Bacteroidota</taxon>
        <taxon>Chitinophagia</taxon>
        <taxon>Chitinophagales</taxon>
        <taxon>Chitinophagaceae</taxon>
        <taxon>Niabella</taxon>
    </lineage>
</organism>
<dbReference type="RefSeq" id="WP_231002981.1">
    <property type="nucleotide sequence ID" value="NZ_JAJNEC010000004.1"/>
</dbReference>
<evidence type="ECO:0000313" key="1">
    <source>
        <dbReference type="EMBL" id="MCD2422077.1"/>
    </source>
</evidence>